<feature type="compositionally biased region" description="Polar residues" evidence="1">
    <location>
        <begin position="668"/>
        <end position="680"/>
    </location>
</feature>
<feature type="signal peptide" evidence="2">
    <location>
        <begin position="1"/>
        <end position="20"/>
    </location>
</feature>
<feature type="region of interest" description="Disordered" evidence="1">
    <location>
        <begin position="134"/>
        <end position="184"/>
    </location>
</feature>
<accession>A0ABM1NIA5</accession>
<organism evidence="4 5">
    <name type="scientific">Nicrophorus vespilloides</name>
    <name type="common">Boreal carrion beetle</name>
    <dbReference type="NCBI Taxonomy" id="110193"/>
    <lineage>
        <taxon>Eukaryota</taxon>
        <taxon>Metazoa</taxon>
        <taxon>Ecdysozoa</taxon>
        <taxon>Arthropoda</taxon>
        <taxon>Hexapoda</taxon>
        <taxon>Insecta</taxon>
        <taxon>Pterygota</taxon>
        <taxon>Neoptera</taxon>
        <taxon>Endopterygota</taxon>
        <taxon>Coleoptera</taxon>
        <taxon>Polyphaga</taxon>
        <taxon>Staphyliniformia</taxon>
        <taxon>Silphidae</taxon>
        <taxon>Nicrophorinae</taxon>
        <taxon>Nicrophorus</taxon>
    </lineage>
</organism>
<feature type="region of interest" description="Disordered" evidence="1">
    <location>
        <begin position="323"/>
        <end position="756"/>
    </location>
</feature>
<dbReference type="RefSeq" id="XP_017786555.1">
    <property type="nucleotide sequence ID" value="XM_017931066.1"/>
</dbReference>
<name>A0ABM1NIA5_NICVS</name>
<evidence type="ECO:0000256" key="1">
    <source>
        <dbReference type="SAM" id="MobiDB-lite"/>
    </source>
</evidence>
<evidence type="ECO:0000313" key="4">
    <source>
        <dbReference type="Proteomes" id="UP000695000"/>
    </source>
</evidence>
<keyword evidence="4" id="KW-1185">Reference proteome</keyword>
<feature type="compositionally biased region" description="Basic and acidic residues" evidence="1">
    <location>
        <begin position="148"/>
        <end position="158"/>
    </location>
</feature>
<feature type="compositionally biased region" description="Basic and acidic residues" evidence="1">
    <location>
        <begin position="334"/>
        <end position="381"/>
    </location>
</feature>
<protein>
    <submittedName>
        <fullName evidence="5">Adhesive plaque matrix protein-like</fullName>
    </submittedName>
</protein>
<feature type="compositionally biased region" description="Polar residues" evidence="1">
    <location>
        <begin position="163"/>
        <end position="175"/>
    </location>
</feature>
<dbReference type="Proteomes" id="UP000695000">
    <property type="component" value="Unplaced"/>
</dbReference>
<dbReference type="PROSITE" id="PS50948">
    <property type="entry name" value="PAN"/>
    <property type="match status" value="1"/>
</dbReference>
<dbReference type="Gene3D" id="3.50.4.10">
    <property type="entry name" value="Hepatocyte Growth Factor"/>
    <property type="match status" value="1"/>
</dbReference>
<feature type="chain" id="PRO_5046101276" evidence="2">
    <location>
        <begin position="21"/>
        <end position="770"/>
    </location>
</feature>
<feature type="compositionally biased region" description="Polar residues" evidence="1">
    <location>
        <begin position="687"/>
        <end position="697"/>
    </location>
</feature>
<keyword evidence="2" id="KW-0732">Signal</keyword>
<gene>
    <name evidence="5" type="primary">LOC108569497</name>
</gene>
<proteinExistence type="predicted"/>
<feature type="region of interest" description="Disordered" evidence="1">
    <location>
        <begin position="209"/>
        <end position="228"/>
    </location>
</feature>
<evidence type="ECO:0000259" key="3">
    <source>
        <dbReference type="PROSITE" id="PS50948"/>
    </source>
</evidence>
<feature type="compositionally biased region" description="Basic and acidic residues" evidence="1">
    <location>
        <begin position="590"/>
        <end position="609"/>
    </location>
</feature>
<evidence type="ECO:0000256" key="2">
    <source>
        <dbReference type="SAM" id="SignalP"/>
    </source>
</evidence>
<feature type="compositionally biased region" description="Basic and acidic residues" evidence="1">
    <location>
        <begin position="219"/>
        <end position="228"/>
    </location>
</feature>
<dbReference type="GeneID" id="108569497"/>
<feature type="domain" description="Apple" evidence="3">
    <location>
        <begin position="34"/>
        <end position="120"/>
    </location>
</feature>
<feature type="compositionally biased region" description="Polar residues" evidence="1">
    <location>
        <begin position="638"/>
        <end position="653"/>
    </location>
</feature>
<reference evidence="5" key="1">
    <citation type="submission" date="2025-08" db="UniProtKB">
        <authorList>
            <consortium name="RefSeq"/>
        </authorList>
    </citation>
    <scope>IDENTIFICATION</scope>
    <source>
        <tissue evidence="5">Whole Larva</tissue>
    </source>
</reference>
<feature type="compositionally biased region" description="Basic and acidic residues" evidence="1">
    <location>
        <begin position="420"/>
        <end position="494"/>
    </location>
</feature>
<dbReference type="InterPro" id="IPR003609">
    <property type="entry name" value="Pan_app"/>
</dbReference>
<feature type="compositionally biased region" description="Basic and acidic residues" evidence="1">
    <location>
        <begin position="719"/>
        <end position="740"/>
    </location>
</feature>
<feature type="compositionally biased region" description="Low complexity" evidence="1">
    <location>
        <begin position="698"/>
        <end position="713"/>
    </location>
</feature>
<evidence type="ECO:0000313" key="5">
    <source>
        <dbReference type="RefSeq" id="XP_017786555.1"/>
    </source>
</evidence>
<feature type="region of interest" description="Disordered" evidence="1">
    <location>
        <begin position="263"/>
        <end position="303"/>
    </location>
</feature>
<feature type="compositionally biased region" description="Polar residues" evidence="1">
    <location>
        <begin position="278"/>
        <end position="288"/>
    </location>
</feature>
<sequence>MRTFAAAMTVGLTFVGLVGALTIDNQLTIIKSDCFERMAIGQKLNPKDVYLKLDLNTVPDCQRECTKDEDKCRSFSFGIGAKGNATCELSSKVIKETIDLKPIGTLVETDYDLYIKKLGCKIVIEHQPQIDLTTPNPLSDEIPTYGEDVSKPEIHQEEPESTPRANSQRVQTSLISIRPDPNRPSYTGLGPALGYFDAKKPYGHEFGGRPVRPYYNENQRPKPYHDNDRIDYDSMPPFRPQNLNHPYNDYAPMKRPLYDNYIERPDDFDRPGSGYGLHSQSSGYSDRPNNLGPKPMGYEGLSYENARPKPHYIDYYKPNSEFYDRPKPHISVRPKPDYNDKFRPSYDRPSLDSGYDRPRPDYYPERPKPESGYDSSFDRPKPNMRPMPEFGYGSSFDRPNPIMLGTERPLPDMGYGSSFDKPRPNKYENEKPRPDTGYFDRPKPGVYENERPKPDSGYYDRPKPDMYENERPKPDSGYYDRPKPDLYENERPKPDSAYGSSYDRPKPNNYGNERPRPDSGYGPSFDGPGYGSNMKPGHYGNIRPIDFESERPDLGYGLNFDRPEQNLYGNERPKPESDYGSSFDRPTSIDYERPKPDAYRPNDRPKPKPDTGYSINLDKPKPDSDYGSNSRPKPLDYNTGTIKPNSGYGSKPNNSDRPESGYGEAGSKPNNNNYGSNSASDGYGSRPDSTYVSSENVNYRPNRPYDPNNPNYDQSPNVDYKETMSYKVKKEESRKGDKNGTPEAKPIITQRIGPHGETITSIITEIKPSE</sequence>
<dbReference type="Pfam" id="PF00024">
    <property type="entry name" value="PAN_1"/>
    <property type="match status" value="1"/>
</dbReference>